<dbReference type="Pfam" id="PF00355">
    <property type="entry name" value="Rieske"/>
    <property type="match status" value="1"/>
</dbReference>
<keyword evidence="6" id="KW-0560">Oxidoreductase</keyword>
<keyword evidence="3" id="KW-0001">2Fe-2S</keyword>
<evidence type="ECO:0000256" key="5">
    <source>
        <dbReference type="ARBA" id="ARBA00022827"/>
    </source>
</evidence>
<dbReference type="PRINTS" id="PR00411">
    <property type="entry name" value="PNDRDTASEI"/>
</dbReference>
<keyword evidence="8" id="KW-0411">Iron-sulfur</keyword>
<evidence type="ECO:0000256" key="8">
    <source>
        <dbReference type="ARBA" id="ARBA00023014"/>
    </source>
</evidence>
<dbReference type="PRINTS" id="PR00368">
    <property type="entry name" value="FADPNR"/>
</dbReference>
<dbReference type="PROSITE" id="PS51296">
    <property type="entry name" value="RIESKE"/>
    <property type="match status" value="1"/>
</dbReference>
<evidence type="ECO:0000256" key="6">
    <source>
        <dbReference type="ARBA" id="ARBA00023002"/>
    </source>
</evidence>
<sequence>MRQFVLIGGGHTSASAARALRKQGFDGKIVIVGDEVHAPYQRPPLSKDYLSGSADHDEIWSVSPDWYAENNVELRLGVPARRIDVETLGVELADGSTLAADAVLIATGVSPRRLPGVTSSAVHYLKTLDDAQAIKAKLREGLRVVIVGAGFIGLEIAAAARSAGADVTVLEAAETPLEHILGKDIGDIVARIHKDQGVDIRCGVMVDAIEDTATGVVVRTKDGTTLEGDMVVVGIGVTPNDQIARASEITVGNGIRVDEFCRTSAVGVYAAGDIANHAHPVAGRVRVEHFDNATRQAQAAAANMLGVRTEYTDVHWFWSDQYDYNLQFAGHAAKWDEIVFRGDVEGRDFSAFYLKDGHVVAVFGLDRGGDVMHAKTLIADKRSVDRALLADDDTEMTEIIFGKEEPDEEDATPAESSPDDFQRVARSGQVTEGMVRRFSVEGTEIAVARASGKVYALHNLCTHLACHLASGKVEGKGLTCLCHGSIFELETGVPINPPATRPVRTYPTLEKDGQIYVKVS</sequence>
<dbReference type="InterPro" id="IPR036922">
    <property type="entry name" value="Rieske_2Fe-2S_sf"/>
</dbReference>
<dbReference type="PANTHER" id="PTHR43557:SF2">
    <property type="entry name" value="RIESKE DOMAIN-CONTAINING PROTEIN-RELATED"/>
    <property type="match status" value="1"/>
</dbReference>
<dbReference type="Pfam" id="PF14759">
    <property type="entry name" value="Reductase_C"/>
    <property type="match status" value="1"/>
</dbReference>
<dbReference type="PANTHER" id="PTHR43557">
    <property type="entry name" value="APOPTOSIS-INDUCING FACTOR 1"/>
    <property type="match status" value="1"/>
</dbReference>
<evidence type="ECO:0000256" key="2">
    <source>
        <dbReference type="ARBA" id="ARBA00022630"/>
    </source>
</evidence>
<protein>
    <submittedName>
        <fullName evidence="10">FAD-dependent oxidoreductase</fullName>
    </submittedName>
</protein>
<proteinExistence type="predicted"/>
<dbReference type="Proteomes" id="UP001597124">
    <property type="component" value="Unassembled WGS sequence"/>
</dbReference>
<organism evidence="10 11">
    <name type="scientific">Sphingosinicella xenopeptidilytica</name>
    <dbReference type="NCBI Taxonomy" id="364098"/>
    <lineage>
        <taxon>Bacteria</taxon>
        <taxon>Pseudomonadati</taxon>
        <taxon>Pseudomonadota</taxon>
        <taxon>Alphaproteobacteria</taxon>
        <taxon>Sphingomonadales</taxon>
        <taxon>Sphingosinicellaceae</taxon>
        <taxon>Sphingosinicella</taxon>
    </lineage>
</organism>
<evidence type="ECO:0000313" key="10">
    <source>
        <dbReference type="EMBL" id="MFD0848902.1"/>
    </source>
</evidence>
<accession>A0ABW3C5A0</accession>
<dbReference type="RefSeq" id="WP_381490481.1">
    <property type="nucleotide sequence ID" value="NZ_JBHTIK010000005.1"/>
</dbReference>
<dbReference type="SUPFAM" id="SSF50022">
    <property type="entry name" value="ISP domain"/>
    <property type="match status" value="1"/>
</dbReference>
<dbReference type="Gene3D" id="3.50.50.60">
    <property type="entry name" value="FAD/NAD(P)-binding domain"/>
    <property type="match status" value="2"/>
</dbReference>
<dbReference type="InterPro" id="IPR023753">
    <property type="entry name" value="FAD/NAD-binding_dom"/>
</dbReference>
<dbReference type="InterPro" id="IPR036188">
    <property type="entry name" value="FAD/NAD-bd_sf"/>
</dbReference>
<comment type="caution">
    <text evidence="10">The sequence shown here is derived from an EMBL/GenBank/DDBJ whole genome shotgun (WGS) entry which is preliminary data.</text>
</comment>
<feature type="domain" description="Rieske" evidence="9">
    <location>
        <begin position="421"/>
        <end position="517"/>
    </location>
</feature>
<keyword evidence="7" id="KW-0408">Iron</keyword>
<keyword evidence="4" id="KW-0479">Metal-binding</keyword>
<dbReference type="Gene3D" id="2.102.10.10">
    <property type="entry name" value="Rieske [2Fe-2S] iron-sulphur domain"/>
    <property type="match status" value="1"/>
</dbReference>
<dbReference type="InterPro" id="IPR016156">
    <property type="entry name" value="FAD/NAD-linked_Rdtase_dimer_sf"/>
</dbReference>
<evidence type="ECO:0000256" key="1">
    <source>
        <dbReference type="ARBA" id="ARBA00001974"/>
    </source>
</evidence>
<keyword evidence="2" id="KW-0285">Flavoprotein</keyword>
<evidence type="ECO:0000313" key="11">
    <source>
        <dbReference type="Proteomes" id="UP001597124"/>
    </source>
</evidence>
<dbReference type="SUPFAM" id="SSF55424">
    <property type="entry name" value="FAD/NAD-linked reductases, dimerisation (C-terminal) domain"/>
    <property type="match status" value="1"/>
</dbReference>
<keyword evidence="5" id="KW-0274">FAD</keyword>
<dbReference type="EMBL" id="JBHTIK010000005">
    <property type="protein sequence ID" value="MFD0848902.1"/>
    <property type="molecule type" value="Genomic_DNA"/>
</dbReference>
<keyword evidence="11" id="KW-1185">Reference proteome</keyword>
<evidence type="ECO:0000256" key="4">
    <source>
        <dbReference type="ARBA" id="ARBA00022723"/>
    </source>
</evidence>
<dbReference type="InterPro" id="IPR017941">
    <property type="entry name" value="Rieske_2Fe-2S"/>
</dbReference>
<dbReference type="InterPro" id="IPR050446">
    <property type="entry name" value="FAD-oxidoreductase/Apoptosis"/>
</dbReference>
<gene>
    <name evidence="10" type="ORF">ACFQ00_11250</name>
</gene>
<name>A0ABW3C5A0_SPHXN</name>
<dbReference type="SUPFAM" id="SSF51905">
    <property type="entry name" value="FAD/NAD(P)-binding domain"/>
    <property type="match status" value="2"/>
</dbReference>
<reference evidence="11" key="1">
    <citation type="journal article" date="2019" name="Int. J. Syst. Evol. Microbiol.">
        <title>The Global Catalogue of Microorganisms (GCM) 10K type strain sequencing project: providing services to taxonomists for standard genome sequencing and annotation.</title>
        <authorList>
            <consortium name="The Broad Institute Genomics Platform"/>
            <consortium name="The Broad Institute Genome Sequencing Center for Infectious Disease"/>
            <person name="Wu L."/>
            <person name="Ma J."/>
        </authorList>
    </citation>
    <scope>NUCLEOTIDE SEQUENCE [LARGE SCALE GENOMIC DNA]</scope>
    <source>
        <strain evidence="11">CCUG 52537</strain>
    </source>
</reference>
<dbReference type="Pfam" id="PF07992">
    <property type="entry name" value="Pyr_redox_2"/>
    <property type="match status" value="1"/>
</dbReference>
<dbReference type="Gene3D" id="3.30.390.30">
    <property type="match status" value="1"/>
</dbReference>
<evidence type="ECO:0000259" key="9">
    <source>
        <dbReference type="PROSITE" id="PS51296"/>
    </source>
</evidence>
<dbReference type="InterPro" id="IPR028202">
    <property type="entry name" value="Reductase_C"/>
</dbReference>
<evidence type="ECO:0000256" key="3">
    <source>
        <dbReference type="ARBA" id="ARBA00022714"/>
    </source>
</evidence>
<comment type="cofactor">
    <cofactor evidence="1">
        <name>FAD</name>
        <dbReference type="ChEBI" id="CHEBI:57692"/>
    </cofactor>
</comment>
<evidence type="ECO:0000256" key="7">
    <source>
        <dbReference type="ARBA" id="ARBA00023004"/>
    </source>
</evidence>